<evidence type="ECO:0000256" key="2">
    <source>
        <dbReference type="ARBA" id="ARBA00013139"/>
    </source>
</evidence>
<dbReference type="NCBIfam" id="TIGR00566">
    <property type="entry name" value="trpG_papA"/>
    <property type="match status" value="1"/>
</dbReference>
<feature type="domain" description="Anthranilate synthase component I N-terminal" evidence="8">
    <location>
        <begin position="245"/>
        <end position="377"/>
    </location>
</feature>
<evidence type="ECO:0000256" key="4">
    <source>
        <dbReference type="ARBA" id="ARBA00022962"/>
    </source>
</evidence>
<reference evidence="9" key="2">
    <citation type="submission" date="2015-02" db="EMBL/GenBank/DDBJ databases">
        <authorList>
            <person name="Baumann S."/>
            <person name="Herrmann J."/>
            <person name="Raju R."/>
            <person name="Steinmetz H."/>
            <person name="Mohr K.I."/>
            <person name="Huettel S."/>
            <person name="Harmrolfs K."/>
            <person name="Stadler M."/>
            <person name="Mueller R."/>
        </authorList>
    </citation>
    <scope>NUCLEOTIDE SEQUENCE</scope>
    <source>
        <strain evidence="9">Cbv34</strain>
    </source>
</reference>
<dbReference type="SUPFAM" id="SSF56322">
    <property type="entry name" value="ADC synthase"/>
    <property type="match status" value="1"/>
</dbReference>
<dbReference type="InterPro" id="IPR029062">
    <property type="entry name" value="Class_I_gatase-like"/>
</dbReference>
<dbReference type="NCBIfam" id="TIGR00553">
    <property type="entry name" value="pabB"/>
    <property type="match status" value="1"/>
</dbReference>
<dbReference type="SUPFAM" id="SSF52317">
    <property type="entry name" value="Class I glutamine amidotransferase-like"/>
    <property type="match status" value="1"/>
</dbReference>
<dbReference type="Pfam" id="PF04715">
    <property type="entry name" value="Anth_synt_I_N"/>
    <property type="match status" value="1"/>
</dbReference>
<gene>
    <name evidence="9" type="primary">cysD</name>
</gene>
<dbReference type="Pfam" id="PF00425">
    <property type="entry name" value="Chorismate_bind"/>
    <property type="match status" value="1"/>
</dbReference>
<dbReference type="PRINTS" id="PR00096">
    <property type="entry name" value="GATASE"/>
</dbReference>
<dbReference type="PRINTS" id="PR00097">
    <property type="entry name" value="ANTSNTHASEII"/>
</dbReference>
<feature type="domain" description="Glutamine amidotransferase" evidence="6">
    <location>
        <begin position="4"/>
        <end position="188"/>
    </location>
</feature>
<evidence type="ECO:0000256" key="5">
    <source>
        <dbReference type="SAM" id="MobiDB-lite"/>
    </source>
</evidence>
<evidence type="ECO:0000259" key="7">
    <source>
        <dbReference type="Pfam" id="PF00425"/>
    </source>
</evidence>
<dbReference type="PANTHER" id="PTHR11236">
    <property type="entry name" value="AMINOBENZOATE/ANTHRANILATE SYNTHASE"/>
    <property type="match status" value="1"/>
</dbReference>
<evidence type="ECO:0000256" key="3">
    <source>
        <dbReference type="ARBA" id="ARBA00022679"/>
    </source>
</evidence>
<evidence type="ECO:0000256" key="1">
    <source>
        <dbReference type="ARBA" id="ARBA00005970"/>
    </source>
</evidence>
<dbReference type="InterPro" id="IPR019999">
    <property type="entry name" value="Anth_synth_I-like"/>
</dbReference>
<proteinExistence type="inferred from homology"/>
<dbReference type="GO" id="GO:0009396">
    <property type="term" value="P:folic acid-containing compound biosynthetic process"/>
    <property type="evidence" value="ECO:0007669"/>
    <property type="project" value="InterPro"/>
</dbReference>
<dbReference type="FunFam" id="3.40.50.880:FF:000003">
    <property type="entry name" value="Anthranilate synthase component II"/>
    <property type="match status" value="1"/>
</dbReference>
<evidence type="ECO:0000259" key="6">
    <source>
        <dbReference type="Pfam" id="PF00117"/>
    </source>
</evidence>
<dbReference type="PANTHER" id="PTHR11236:SF18">
    <property type="entry name" value="AMINODEOXYCHORISMATE SYNTHASE"/>
    <property type="match status" value="1"/>
</dbReference>
<protein>
    <recommendedName>
        <fullName evidence="2">aminodeoxychorismate synthase</fullName>
        <ecNumber evidence="2">2.6.1.85</ecNumber>
    </recommendedName>
</protein>
<dbReference type="PROSITE" id="PS51273">
    <property type="entry name" value="GATASE_TYPE_1"/>
    <property type="match status" value="1"/>
</dbReference>
<dbReference type="InterPro" id="IPR017926">
    <property type="entry name" value="GATASE"/>
</dbReference>
<dbReference type="EMBL" id="KP836244">
    <property type="protein sequence ID" value="AKP45392.1"/>
    <property type="molecule type" value="Genomic_DNA"/>
</dbReference>
<dbReference type="InterPro" id="IPR006805">
    <property type="entry name" value="Anth_synth_I_N"/>
</dbReference>
<evidence type="ECO:0000313" key="9">
    <source>
        <dbReference type="EMBL" id="AKP45392.1"/>
    </source>
</evidence>
<keyword evidence="4" id="KW-0315">Glutamine amidotransferase</keyword>
<dbReference type="GO" id="GO:0000162">
    <property type="term" value="P:L-tryptophan biosynthetic process"/>
    <property type="evidence" value="ECO:0007669"/>
    <property type="project" value="TreeGrafter"/>
</dbReference>
<comment type="similarity">
    <text evidence="1">In the C-terminal section; belongs to the anthranilate synthase component I family.</text>
</comment>
<dbReference type="Pfam" id="PF00117">
    <property type="entry name" value="GATase"/>
    <property type="match status" value="1"/>
</dbReference>
<dbReference type="InterPro" id="IPR005801">
    <property type="entry name" value="ADC_synthase"/>
</dbReference>
<feature type="domain" description="Chorismate-utilising enzyme C-terminal" evidence="7">
    <location>
        <begin position="426"/>
        <end position="680"/>
    </location>
</feature>
<dbReference type="EC" id="2.6.1.85" evidence="2"/>
<reference evidence="9" key="1">
    <citation type="journal article" date="2014" name="Angew. Chem. Int. Ed. Engl.">
        <title>Cystobactamids: myxobacterial topoisomerase inhibitors exhibiting potent antibacterial activity.</title>
        <authorList>
            <person name="Baumann S."/>
            <person name="Herrmann J."/>
            <person name="Raju R."/>
            <person name="Steinmetz H."/>
            <person name="Mohr K.I."/>
            <person name="Huttel S."/>
            <person name="Harmrolfs K."/>
            <person name="Stadler M."/>
            <person name="Muller R."/>
        </authorList>
    </citation>
    <scope>NUCLEOTIDE SEQUENCE</scope>
    <source>
        <strain evidence="9">Cbv34</strain>
    </source>
</reference>
<accession>A0A0H4PBY5</accession>
<dbReference type="InterPro" id="IPR015890">
    <property type="entry name" value="Chorismate_C"/>
</dbReference>
<keyword evidence="3" id="KW-0808">Transferase</keyword>
<dbReference type="CDD" id="cd01743">
    <property type="entry name" value="GATase1_Anthranilate_Synthase"/>
    <property type="match status" value="1"/>
</dbReference>
<dbReference type="AlphaFoldDB" id="A0A0H4PBY5"/>
<dbReference type="GO" id="GO:0046820">
    <property type="term" value="F:4-amino-4-deoxychorismate synthase activity"/>
    <property type="evidence" value="ECO:0007669"/>
    <property type="project" value="UniProtKB-EC"/>
</dbReference>
<evidence type="ECO:0000259" key="8">
    <source>
        <dbReference type="Pfam" id="PF04715"/>
    </source>
</evidence>
<dbReference type="InterPro" id="IPR006221">
    <property type="entry name" value="TrpG/PapA_dom"/>
</dbReference>
<feature type="region of interest" description="Disordered" evidence="5">
    <location>
        <begin position="199"/>
        <end position="232"/>
    </location>
</feature>
<dbReference type="GO" id="GO:0008153">
    <property type="term" value="P:4-aminobenzoate biosynthetic process"/>
    <property type="evidence" value="ECO:0007669"/>
    <property type="project" value="TreeGrafter"/>
</dbReference>
<feature type="compositionally biased region" description="Basic and acidic residues" evidence="5">
    <location>
        <begin position="218"/>
        <end position="232"/>
    </location>
</feature>
<organism evidence="9">
    <name type="scientific">Cystobacter sp. Cbv34</name>
    <dbReference type="NCBI Taxonomy" id="1679164"/>
    <lineage>
        <taxon>Bacteria</taxon>
        <taxon>Pseudomonadati</taxon>
        <taxon>Myxococcota</taxon>
        <taxon>Myxococcia</taxon>
        <taxon>Myxococcales</taxon>
        <taxon>Cystobacterineae</taxon>
        <taxon>Archangiaceae</taxon>
        <taxon>Cystobacter</taxon>
    </lineage>
</organism>
<dbReference type="GO" id="GO:0005737">
    <property type="term" value="C:cytoplasm"/>
    <property type="evidence" value="ECO:0007669"/>
    <property type="project" value="TreeGrafter"/>
</dbReference>
<dbReference type="Gene3D" id="3.60.120.10">
    <property type="entry name" value="Anthranilate synthase"/>
    <property type="match status" value="1"/>
</dbReference>
<dbReference type="Gene3D" id="3.40.50.880">
    <property type="match status" value="1"/>
</dbReference>
<name>A0A0H4PBY5_9BACT</name>
<sequence length="732" mass="80566">MRCLIIDNYDSFTWNLADYVAQTFGSEPLVVRNDQHTWQEIKALGSFGCILVSPGPGSVTNPKDFNVSRDALEQDEFPVFGVCLGHQGLAYIYGGEITHAPVPFHGRTSTIYHDGTGVFQGLPPSFDAVRYHSLVVRPESLPANLVVTARTECGLIMGLRHVSRPKWGVQFHPESILTAHGLQLISNFRDEAYRYAGKEVPSRRPHSTAGNGVGAGAARRDPSARRTPERRRELQTFTRRLATSLEAETVFLGLYAGREHCFWLDSQSVREGISRFSFMGCVPEGSLLTYGAAEAASEGGAERYLAALERALESRIVVRPVDGLPFEFHGGYIGFMTYEMKEAFGAATTHKNTIPDALWMHVKRFLAFDHSTREVWLVAIAELEESASVLAWMDETADALKSLPRGTRSPQSLGLKSISVSMDCGRDDYFAAIERCKEKIVDGESYEVCLTNGFSFDLKLDPVELYVTMRRGNPAPFGAFIKTGKTCVLSTSPERFLKVDEDGTVQAKPIKGTCARSDDPATDSTNAARLAASEKDRAENLMIVDLMRNDLGRVSVPGSVHVSNLMDIESFKTVHQMVSTVESTLTPECSLVDLLRAVFPGGSITGAPKIRTMEIIDRLEKSPRGIYCGTIGYLGYNRIADLNIAIRTLSYDGTLVKFGAGGAITYLSQPEGEFQEILLKAESILRPIWQYINGAGAPFEPQLRDRVLCLEEKPRRVIRGHGSAIDAVEPSA</sequence>
<dbReference type="InterPro" id="IPR005802">
    <property type="entry name" value="ADC_synth_comp_1"/>
</dbReference>